<protein>
    <submittedName>
        <fullName evidence="1">Uncharacterized protein</fullName>
    </submittedName>
</protein>
<reference evidence="1" key="1">
    <citation type="submission" date="2023-07" db="EMBL/GenBank/DDBJ databases">
        <title>draft genome sequence of fig (Ficus carica).</title>
        <authorList>
            <person name="Takahashi T."/>
            <person name="Nishimura K."/>
        </authorList>
    </citation>
    <scope>NUCLEOTIDE SEQUENCE</scope>
</reference>
<dbReference type="Proteomes" id="UP001187192">
    <property type="component" value="Unassembled WGS sequence"/>
</dbReference>
<evidence type="ECO:0000313" key="2">
    <source>
        <dbReference type="Proteomes" id="UP001187192"/>
    </source>
</evidence>
<keyword evidence="2" id="KW-1185">Reference proteome</keyword>
<feature type="non-terminal residue" evidence="1">
    <location>
        <position position="155"/>
    </location>
</feature>
<dbReference type="EMBL" id="BTGU01016456">
    <property type="protein sequence ID" value="GMN71276.1"/>
    <property type="molecule type" value="Genomic_DNA"/>
</dbReference>
<name>A0AA88EB51_FICCA</name>
<gene>
    <name evidence="1" type="ORF">TIFTF001_055139</name>
</gene>
<accession>A0AA88EB51</accession>
<dbReference type="AlphaFoldDB" id="A0AA88EB51"/>
<proteinExistence type="predicted"/>
<organism evidence="1 2">
    <name type="scientific">Ficus carica</name>
    <name type="common">Common fig</name>
    <dbReference type="NCBI Taxonomy" id="3494"/>
    <lineage>
        <taxon>Eukaryota</taxon>
        <taxon>Viridiplantae</taxon>
        <taxon>Streptophyta</taxon>
        <taxon>Embryophyta</taxon>
        <taxon>Tracheophyta</taxon>
        <taxon>Spermatophyta</taxon>
        <taxon>Magnoliopsida</taxon>
        <taxon>eudicotyledons</taxon>
        <taxon>Gunneridae</taxon>
        <taxon>Pentapetalae</taxon>
        <taxon>rosids</taxon>
        <taxon>fabids</taxon>
        <taxon>Rosales</taxon>
        <taxon>Moraceae</taxon>
        <taxon>Ficeae</taxon>
        <taxon>Ficus</taxon>
    </lineage>
</organism>
<comment type="caution">
    <text evidence="1">The sequence shown here is derived from an EMBL/GenBank/DDBJ whole genome shotgun (WGS) entry which is preliminary data.</text>
</comment>
<sequence length="155" mass="17477">MLSKVNTSLGWRTWNKGYKTLRRISSISGGRCEMGCLEASSDCFGCEILLEPALVSVSSWPSLSSGVVRDFGVEGLEDNALMCFEEGREKDPNKWFCHQPEHLHRPMMVVVLPHNPRLPSYFFLKMSKCLTTVLHTTVLHRTTVMVLVIMTAFPS</sequence>
<evidence type="ECO:0000313" key="1">
    <source>
        <dbReference type="EMBL" id="GMN71276.1"/>
    </source>
</evidence>